<dbReference type="CDD" id="cd06222">
    <property type="entry name" value="RNase_H_like"/>
    <property type="match status" value="1"/>
</dbReference>
<dbReference type="Gene3D" id="3.30.420.10">
    <property type="entry name" value="Ribonuclease H-like superfamily/Ribonuclease H"/>
    <property type="match status" value="1"/>
</dbReference>
<evidence type="ECO:0000313" key="3">
    <source>
        <dbReference type="Proteomes" id="UP000701853"/>
    </source>
</evidence>
<keyword evidence="3" id="KW-1185">Reference proteome</keyword>
<protein>
    <recommendedName>
        <fullName evidence="1">RNase H type-1 domain-containing protein</fullName>
    </recommendedName>
</protein>
<dbReference type="GO" id="GO:0003676">
    <property type="term" value="F:nucleic acid binding"/>
    <property type="evidence" value="ECO:0007669"/>
    <property type="project" value="InterPro"/>
</dbReference>
<evidence type="ECO:0000313" key="2">
    <source>
        <dbReference type="EMBL" id="KAG8485067.1"/>
    </source>
</evidence>
<proteinExistence type="predicted"/>
<dbReference type="AlphaFoldDB" id="A0A8J5YML9"/>
<feature type="domain" description="RNase H type-1" evidence="1">
    <location>
        <begin position="83"/>
        <end position="195"/>
    </location>
</feature>
<comment type="caution">
    <text evidence="2">The sequence shown here is derived from an EMBL/GenBank/DDBJ whole genome shotgun (WGS) entry which is preliminary data.</text>
</comment>
<dbReference type="InterPro" id="IPR044730">
    <property type="entry name" value="RNase_H-like_dom_plant"/>
</dbReference>
<dbReference type="EMBL" id="JAHUZN010000008">
    <property type="protein sequence ID" value="KAG8485067.1"/>
    <property type="molecule type" value="Genomic_DNA"/>
</dbReference>
<evidence type="ECO:0000259" key="1">
    <source>
        <dbReference type="Pfam" id="PF13456"/>
    </source>
</evidence>
<sequence>MDDAGKILRIPLARTPHDDLLVWGGEYSVRLSVIQIAIGVVKELKQSTMFFVNVLSRWNSPCTRGASSVVDCGLSGEKETEECMSRRTVQGVVVRNEEGLVLFSCSEIHHEVFSAFAAEAIACRKAIQVGVEQQWQKMIIEGDSLTIIKKCVTKSQDRSHIRAYIHDIKQSLNRSSSFIFKHTLRSANALSHIIAMETLKREEETYMEMGVLEYAEVQQRIDRRREPD</sequence>
<dbReference type="OrthoDB" id="984173at2759"/>
<dbReference type="PANTHER" id="PTHR47074">
    <property type="entry name" value="BNAC02G40300D PROTEIN"/>
    <property type="match status" value="1"/>
</dbReference>
<dbReference type="Pfam" id="PF13456">
    <property type="entry name" value="RVT_3"/>
    <property type="match status" value="1"/>
</dbReference>
<reference evidence="2 3" key="1">
    <citation type="journal article" date="2021" name="bioRxiv">
        <title>The Gossypium anomalum genome as a resource for cotton improvement and evolutionary analysis of hybrid incompatibility.</title>
        <authorList>
            <person name="Grover C.E."/>
            <person name="Yuan D."/>
            <person name="Arick M.A."/>
            <person name="Miller E.R."/>
            <person name="Hu G."/>
            <person name="Peterson D.G."/>
            <person name="Wendel J.F."/>
            <person name="Udall J.A."/>
        </authorList>
    </citation>
    <scope>NUCLEOTIDE SEQUENCE [LARGE SCALE GENOMIC DNA]</scope>
    <source>
        <strain evidence="2">JFW-Udall</strain>
        <tissue evidence="2">Leaf</tissue>
    </source>
</reference>
<gene>
    <name evidence="2" type="ORF">CXB51_021844</name>
</gene>
<dbReference type="Proteomes" id="UP000701853">
    <property type="component" value="Chromosome 8"/>
</dbReference>
<dbReference type="InterPro" id="IPR036397">
    <property type="entry name" value="RNaseH_sf"/>
</dbReference>
<dbReference type="InterPro" id="IPR052929">
    <property type="entry name" value="RNase_H-like_EbsB-rel"/>
</dbReference>
<dbReference type="GO" id="GO:0004523">
    <property type="term" value="F:RNA-DNA hybrid ribonuclease activity"/>
    <property type="evidence" value="ECO:0007669"/>
    <property type="project" value="InterPro"/>
</dbReference>
<name>A0A8J5YML9_9ROSI</name>
<dbReference type="InterPro" id="IPR002156">
    <property type="entry name" value="RNaseH_domain"/>
</dbReference>
<organism evidence="2 3">
    <name type="scientific">Gossypium anomalum</name>
    <dbReference type="NCBI Taxonomy" id="47600"/>
    <lineage>
        <taxon>Eukaryota</taxon>
        <taxon>Viridiplantae</taxon>
        <taxon>Streptophyta</taxon>
        <taxon>Embryophyta</taxon>
        <taxon>Tracheophyta</taxon>
        <taxon>Spermatophyta</taxon>
        <taxon>Magnoliopsida</taxon>
        <taxon>eudicotyledons</taxon>
        <taxon>Gunneridae</taxon>
        <taxon>Pentapetalae</taxon>
        <taxon>rosids</taxon>
        <taxon>malvids</taxon>
        <taxon>Malvales</taxon>
        <taxon>Malvaceae</taxon>
        <taxon>Malvoideae</taxon>
        <taxon>Gossypium</taxon>
    </lineage>
</organism>
<dbReference type="PANTHER" id="PTHR47074:SF61">
    <property type="entry name" value="RNASE H TYPE-1 DOMAIN-CONTAINING PROTEIN"/>
    <property type="match status" value="1"/>
</dbReference>
<accession>A0A8J5YML9</accession>